<keyword evidence="12" id="KW-1185">Reference proteome</keyword>
<reference evidence="12" key="1">
    <citation type="submission" date="2024-06" db="EMBL/GenBank/DDBJ databases">
        <title>Multi-omics analyses provide insights into the biosynthesis of the anticancer antibiotic pleurotin in Hohenbuehelia grisea.</title>
        <authorList>
            <person name="Weaver J.A."/>
            <person name="Alberti F."/>
        </authorList>
    </citation>
    <scope>NUCLEOTIDE SEQUENCE [LARGE SCALE GENOMIC DNA]</scope>
    <source>
        <strain evidence="12">T-177</strain>
    </source>
</reference>
<evidence type="ECO:0000256" key="6">
    <source>
        <dbReference type="ARBA" id="ARBA00022801"/>
    </source>
</evidence>
<evidence type="ECO:0000313" key="12">
    <source>
        <dbReference type="Proteomes" id="UP001556367"/>
    </source>
</evidence>
<comment type="similarity">
    <text evidence="8 9">Belongs to the arginase family.</text>
</comment>
<evidence type="ECO:0000256" key="8">
    <source>
        <dbReference type="PROSITE-ProRule" id="PRU00742"/>
    </source>
</evidence>
<evidence type="ECO:0000256" key="3">
    <source>
        <dbReference type="ARBA" id="ARBA00018123"/>
    </source>
</evidence>
<keyword evidence="5 10" id="KW-0479">Metal-binding</keyword>
<dbReference type="Proteomes" id="UP001556367">
    <property type="component" value="Unassembled WGS sequence"/>
</dbReference>
<keyword evidence="4 10" id="KW-0056">Arginine metabolism</keyword>
<evidence type="ECO:0000256" key="2">
    <source>
        <dbReference type="ARBA" id="ARBA00012168"/>
    </source>
</evidence>
<evidence type="ECO:0000256" key="9">
    <source>
        <dbReference type="RuleBase" id="RU003684"/>
    </source>
</evidence>
<dbReference type="PANTHER" id="PTHR43782:SF3">
    <property type="entry name" value="ARGINASE"/>
    <property type="match status" value="1"/>
</dbReference>
<dbReference type="InterPro" id="IPR006035">
    <property type="entry name" value="Ureohydrolase"/>
</dbReference>
<dbReference type="InterPro" id="IPR014033">
    <property type="entry name" value="Arginase"/>
</dbReference>
<comment type="catalytic activity">
    <reaction evidence="10">
        <text>L-arginine + H2O = urea + L-ornithine</text>
        <dbReference type="Rhea" id="RHEA:20569"/>
        <dbReference type="ChEBI" id="CHEBI:15377"/>
        <dbReference type="ChEBI" id="CHEBI:16199"/>
        <dbReference type="ChEBI" id="CHEBI:32682"/>
        <dbReference type="ChEBI" id="CHEBI:46911"/>
        <dbReference type="EC" id="3.5.3.1"/>
    </reaction>
</comment>
<dbReference type="EC" id="3.5.3.1" evidence="2 10"/>
<comment type="pathway">
    <text evidence="1">Nitrogen metabolism; urea cycle; L-ornithine and urea from L-arginine: step 1/1.</text>
</comment>
<evidence type="ECO:0000256" key="7">
    <source>
        <dbReference type="ARBA" id="ARBA00023211"/>
    </source>
</evidence>
<dbReference type="EMBL" id="JASNQZ010000008">
    <property type="protein sequence ID" value="KAL0953312.1"/>
    <property type="molecule type" value="Genomic_DNA"/>
</dbReference>
<proteinExistence type="inferred from homology"/>
<dbReference type="PROSITE" id="PS01053">
    <property type="entry name" value="ARGINASE_1"/>
    <property type="match status" value="1"/>
</dbReference>
<evidence type="ECO:0000313" key="11">
    <source>
        <dbReference type="EMBL" id="KAL0953312.1"/>
    </source>
</evidence>
<keyword evidence="6 9" id="KW-0378">Hydrolase</keyword>
<dbReference type="InterPro" id="IPR023696">
    <property type="entry name" value="Ureohydrolase_dom_sf"/>
</dbReference>
<dbReference type="SUPFAM" id="SSF52768">
    <property type="entry name" value="Arginase/deacetylase"/>
    <property type="match status" value="1"/>
</dbReference>
<dbReference type="NCBIfam" id="TIGR01229">
    <property type="entry name" value="rocF_arginase"/>
    <property type="match status" value="1"/>
</dbReference>
<dbReference type="Gene3D" id="3.40.800.10">
    <property type="entry name" value="Ureohydrolase domain"/>
    <property type="match status" value="1"/>
</dbReference>
<name>A0ABR3JCW2_9AGAR</name>
<dbReference type="PROSITE" id="PS51409">
    <property type="entry name" value="ARGINASE_2"/>
    <property type="match status" value="1"/>
</dbReference>
<dbReference type="PANTHER" id="PTHR43782">
    <property type="entry name" value="ARGINASE"/>
    <property type="match status" value="1"/>
</dbReference>
<sequence>MGNIQAALTSEPIIESKTVSVVSCRFRGGQGKTGVEDGPVHLLEAGLIDQVKELGYEVRFDGHQEFKDIEEDFPSEQDPDIGRMRRPRLVSKVCEKVSQVVEERARAGEIVLTLGGDHSLGMATIGGTIEAHPDLCVLWIDAHADINTPETTDLGWLHGMPVSFLLGLSQMPEYAWTKGRLHPSRIAYIGLRDIEAGEKATLKKHGIKAFSMHHVDKFGITKVVEMALDAVNPGRDRPIHLSFDIDALDPSIAPSTGTPVRGGLTFREGRYICEAVAETGRLVAMDMVEVNPSLTDPADPISAQRTVATACALIRSALGENLL</sequence>
<gene>
    <name evidence="11" type="ORF">HGRIS_004560</name>
</gene>
<dbReference type="Pfam" id="PF00491">
    <property type="entry name" value="Arginase"/>
    <property type="match status" value="1"/>
</dbReference>
<evidence type="ECO:0000256" key="10">
    <source>
        <dbReference type="RuleBase" id="RU361159"/>
    </source>
</evidence>
<keyword evidence="7 10" id="KW-0464">Manganese</keyword>
<dbReference type="CDD" id="cd09989">
    <property type="entry name" value="Arginase"/>
    <property type="match status" value="1"/>
</dbReference>
<evidence type="ECO:0000256" key="5">
    <source>
        <dbReference type="ARBA" id="ARBA00022723"/>
    </source>
</evidence>
<evidence type="ECO:0000256" key="1">
    <source>
        <dbReference type="ARBA" id="ARBA00005098"/>
    </source>
</evidence>
<comment type="cofactor">
    <cofactor evidence="10">
        <name>Mn(2+)</name>
        <dbReference type="ChEBI" id="CHEBI:29035"/>
    </cofactor>
    <text evidence="10">Binds 2 manganese ions per subunit.</text>
</comment>
<protein>
    <recommendedName>
        <fullName evidence="3 10">Arginase</fullName>
        <ecNumber evidence="2 10">3.5.3.1</ecNumber>
    </recommendedName>
</protein>
<organism evidence="11 12">
    <name type="scientific">Hohenbuehelia grisea</name>
    <dbReference type="NCBI Taxonomy" id="104357"/>
    <lineage>
        <taxon>Eukaryota</taxon>
        <taxon>Fungi</taxon>
        <taxon>Dikarya</taxon>
        <taxon>Basidiomycota</taxon>
        <taxon>Agaricomycotina</taxon>
        <taxon>Agaricomycetes</taxon>
        <taxon>Agaricomycetidae</taxon>
        <taxon>Agaricales</taxon>
        <taxon>Pleurotineae</taxon>
        <taxon>Pleurotaceae</taxon>
        <taxon>Hohenbuehelia</taxon>
    </lineage>
</organism>
<accession>A0ABR3JCW2</accession>
<evidence type="ECO:0000256" key="4">
    <source>
        <dbReference type="ARBA" id="ARBA00022503"/>
    </source>
</evidence>
<dbReference type="InterPro" id="IPR020855">
    <property type="entry name" value="Ureohydrolase_Mn_BS"/>
</dbReference>
<comment type="caution">
    <text evidence="11">The sequence shown here is derived from an EMBL/GenBank/DDBJ whole genome shotgun (WGS) entry which is preliminary data.</text>
</comment>
<dbReference type="PRINTS" id="PR00116">
    <property type="entry name" value="ARGINASE"/>
</dbReference>